<accession>A0A162QFV3</accession>
<dbReference type="VEuPathDB" id="FungiDB:MUCCIDRAFT_163658"/>
<evidence type="ECO:0000313" key="1">
    <source>
        <dbReference type="EMBL" id="OAD01690.1"/>
    </source>
</evidence>
<dbReference type="STRING" id="747725.A0A162QFV3"/>
<proteinExistence type="predicted"/>
<dbReference type="Proteomes" id="UP000077051">
    <property type="component" value="Unassembled WGS sequence"/>
</dbReference>
<evidence type="ECO:0000313" key="2">
    <source>
        <dbReference type="Proteomes" id="UP000077051"/>
    </source>
</evidence>
<protein>
    <submittedName>
        <fullName evidence="1">Uncharacterized protein</fullName>
    </submittedName>
</protein>
<sequence length="179" mass="19743">MDSLGETELQSTYIDPVLTPLLSNPQQNVVLRWANKNEEVSDIRPDAVISTIIQSKYGRPLGFGEVKPGNSSTSKHSLCMDTLRLATLSKDTIDHYSQDTCFAFQVNATLVLPCSLDNLDALTTKKNLCTLARVSSSFWNNSTIPPKSPMPPSPRVPISTLYQIIDKSHNKNAGTTSRY</sequence>
<dbReference type="AlphaFoldDB" id="A0A162QFV3"/>
<dbReference type="OrthoDB" id="2271291at2759"/>
<keyword evidence="2" id="KW-1185">Reference proteome</keyword>
<reference evidence="1 2" key="1">
    <citation type="submission" date="2015-06" db="EMBL/GenBank/DDBJ databases">
        <title>Expansion of signal transduction pathways in fungi by whole-genome duplication.</title>
        <authorList>
            <consortium name="DOE Joint Genome Institute"/>
            <person name="Corrochano L.M."/>
            <person name="Kuo A."/>
            <person name="Marcet-Houben M."/>
            <person name="Polaino S."/>
            <person name="Salamov A."/>
            <person name="Villalobos J.M."/>
            <person name="Alvarez M.I."/>
            <person name="Avalos J."/>
            <person name="Benito E.P."/>
            <person name="Benoit I."/>
            <person name="Burger G."/>
            <person name="Camino L.P."/>
            <person name="Canovas D."/>
            <person name="Cerda-Olmedo E."/>
            <person name="Cheng J.-F."/>
            <person name="Dominguez A."/>
            <person name="Elias M."/>
            <person name="Eslava A.P."/>
            <person name="Glaser F."/>
            <person name="Grimwood J."/>
            <person name="Gutierrez G."/>
            <person name="Heitman J."/>
            <person name="Henrissat B."/>
            <person name="Iturriaga E.A."/>
            <person name="Lang B.F."/>
            <person name="Lavin J.L."/>
            <person name="Lee S."/>
            <person name="Li W."/>
            <person name="Lindquist E."/>
            <person name="Lopez-Garcia S."/>
            <person name="Luque E.M."/>
            <person name="Marcos A.T."/>
            <person name="Martin J."/>
            <person name="Mccluskey K."/>
            <person name="Medina H.R."/>
            <person name="Miralles-Duran A."/>
            <person name="Miyazaki A."/>
            <person name="Munoz-Torres E."/>
            <person name="Oguiza J.A."/>
            <person name="Ohm R."/>
            <person name="Olmedo M."/>
            <person name="Orejas M."/>
            <person name="Ortiz-Castellanos L."/>
            <person name="Pisabarro A.G."/>
            <person name="Rodriguez-Romero J."/>
            <person name="Ruiz-Herrera J."/>
            <person name="Ruiz-Vazquez R."/>
            <person name="Sanz C."/>
            <person name="Schackwitz W."/>
            <person name="Schmutz J."/>
            <person name="Shahriari M."/>
            <person name="Shelest E."/>
            <person name="Silva-Franco F."/>
            <person name="Soanes D."/>
            <person name="Syed K."/>
            <person name="Tagua V.G."/>
            <person name="Talbot N.J."/>
            <person name="Thon M."/>
            <person name="De Vries R.P."/>
            <person name="Wiebenga A."/>
            <person name="Yadav J.S."/>
            <person name="Braun E.L."/>
            <person name="Baker S."/>
            <person name="Garre V."/>
            <person name="Horwitz B."/>
            <person name="Torres-Martinez S."/>
            <person name="Idnurm A."/>
            <person name="Herrera-Estrella A."/>
            <person name="Gabaldon T."/>
            <person name="Grigoriev I.V."/>
        </authorList>
    </citation>
    <scope>NUCLEOTIDE SEQUENCE [LARGE SCALE GENOMIC DNA]</scope>
    <source>
        <strain evidence="1 2">CBS 277.49</strain>
    </source>
</reference>
<dbReference type="EMBL" id="AMYB01000005">
    <property type="protein sequence ID" value="OAD01690.1"/>
    <property type="molecule type" value="Genomic_DNA"/>
</dbReference>
<comment type="caution">
    <text evidence="1">The sequence shown here is derived from an EMBL/GenBank/DDBJ whole genome shotgun (WGS) entry which is preliminary data.</text>
</comment>
<gene>
    <name evidence="1" type="ORF">MUCCIDRAFT_163658</name>
</gene>
<organism evidence="1 2">
    <name type="scientific">Mucor lusitanicus CBS 277.49</name>
    <dbReference type="NCBI Taxonomy" id="747725"/>
    <lineage>
        <taxon>Eukaryota</taxon>
        <taxon>Fungi</taxon>
        <taxon>Fungi incertae sedis</taxon>
        <taxon>Mucoromycota</taxon>
        <taxon>Mucoromycotina</taxon>
        <taxon>Mucoromycetes</taxon>
        <taxon>Mucorales</taxon>
        <taxon>Mucorineae</taxon>
        <taxon>Mucoraceae</taxon>
        <taxon>Mucor</taxon>
    </lineage>
</organism>
<name>A0A162QFV3_MUCCL</name>